<dbReference type="AlphaFoldDB" id="B2JX75"/>
<keyword evidence="3" id="KW-0614">Plasmid</keyword>
<dbReference type="EMBL" id="CP001045">
    <property type="protein sequence ID" value="ACC75552.1"/>
    <property type="molecule type" value="Genomic_DNA"/>
</dbReference>
<feature type="chain" id="PRO_5002779713" description="DUF4148 domain-containing protein" evidence="2">
    <location>
        <begin position="23"/>
        <end position="94"/>
    </location>
</feature>
<organism evidence="3 4">
    <name type="scientific">Paraburkholderia phymatum (strain DSM 17167 / CIP 108236 / LMG 21445 / STM815)</name>
    <name type="common">Burkholderia phymatum</name>
    <dbReference type="NCBI Taxonomy" id="391038"/>
    <lineage>
        <taxon>Bacteria</taxon>
        <taxon>Pseudomonadati</taxon>
        <taxon>Pseudomonadota</taxon>
        <taxon>Betaproteobacteria</taxon>
        <taxon>Burkholderiales</taxon>
        <taxon>Burkholderiaceae</taxon>
        <taxon>Paraburkholderia</taxon>
    </lineage>
</organism>
<sequence precursor="true">MKQLLLSLVVTAGVAAMSGAYAQDTSTGSQPMDQTQAQSANSATDTGQGGVNWGSAAQGVRNAPESRQDVRQQLIQSERDGQLDQLNHTLYKGN</sequence>
<keyword evidence="4" id="KW-1185">Reference proteome</keyword>
<evidence type="ECO:0008006" key="5">
    <source>
        <dbReference type="Google" id="ProtNLM"/>
    </source>
</evidence>
<feature type="region of interest" description="Disordered" evidence="1">
    <location>
        <begin position="22"/>
        <end position="71"/>
    </location>
</feature>
<dbReference type="KEGG" id="bph:Bphy_6524"/>
<feature type="signal peptide" evidence="2">
    <location>
        <begin position="1"/>
        <end position="22"/>
    </location>
</feature>
<gene>
    <name evidence="3" type="ordered locus">Bphy_6524</name>
</gene>
<evidence type="ECO:0000313" key="4">
    <source>
        <dbReference type="Proteomes" id="UP000001192"/>
    </source>
</evidence>
<dbReference type="Proteomes" id="UP000001192">
    <property type="component" value="Plasmid pBPHY01"/>
</dbReference>
<geneLocation type="plasmid" evidence="3 4">
    <name>pBPHY01</name>
</geneLocation>
<dbReference type="RefSeq" id="WP_012405711.1">
    <property type="nucleotide sequence ID" value="NC_010625.1"/>
</dbReference>
<dbReference type="HOGENOM" id="CLU_2407557_0_0_4"/>
<keyword evidence="2" id="KW-0732">Signal</keyword>
<accession>B2JX75</accession>
<dbReference type="OrthoDB" id="9114636at2"/>
<reference evidence="4" key="1">
    <citation type="journal article" date="2014" name="Stand. Genomic Sci.">
        <title>Complete genome sequence of Burkholderia phymatum STM815(T), a broad host range and efficient nitrogen-fixing symbiont of Mimosa species.</title>
        <authorList>
            <person name="Moulin L."/>
            <person name="Klonowska A."/>
            <person name="Caroline B."/>
            <person name="Booth K."/>
            <person name="Vriezen J.A."/>
            <person name="Melkonian R."/>
            <person name="James E.K."/>
            <person name="Young J.P."/>
            <person name="Bena G."/>
            <person name="Hauser L."/>
            <person name="Land M."/>
            <person name="Kyrpides N."/>
            <person name="Bruce D."/>
            <person name="Chain P."/>
            <person name="Copeland A."/>
            <person name="Pitluck S."/>
            <person name="Woyke T."/>
            <person name="Lizotte-Waniewski M."/>
            <person name="Bristow J."/>
            <person name="Riley M."/>
        </authorList>
    </citation>
    <scope>NUCLEOTIDE SEQUENCE [LARGE SCALE GENOMIC DNA]</scope>
    <source>
        <strain evidence="4">DSM 17167 / CIP 108236 / LMG 21445 / STM815</strain>
        <plasmid evidence="4">Plasmid pBPHY01</plasmid>
    </source>
</reference>
<proteinExistence type="predicted"/>
<evidence type="ECO:0000256" key="1">
    <source>
        <dbReference type="SAM" id="MobiDB-lite"/>
    </source>
</evidence>
<name>B2JX75_PARP8</name>
<evidence type="ECO:0000313" key="3">
    <source>
        <dbReference type="EMBL" id="ACC75552.1"/>
    </source>
</evidence>
<protein>
    <recommendedName>
        <fullName evidence="5">DUF4148 domain-containing protein</fullName>
    </recommendedName>
</protein>
<feature type="compositionally biased region" description="Polar residues" evidence="1">
    <location>
        <begin position="23"/>
        <end position="46"/>
    </location>
</feature>
<evidence type="ECO:0000256" key="2">
    <source>
        <dbReference type="SAM" id="SignalP"/>
    </source>
</evidence>